<feature type="active site" description="Cysteine sulfenic acid (-SOH) intermediate; for peroxidase activity" evidence="13">
    <location>
        <position position="47"/>
    </location>
</feature>
<evidence type="ECO:0000256" key="8">
    <source>
        <dbReference type="ARBA" id="ARBA00023284"/>
    </source>
</evidence>
<comment type="subunit">
    <text evidence="2">Monomer.</text>
</comment>
<dbReference type="PIRSF" id="PIRSF000239">
    <property type="entry name" value="AHPC"/>
    <property type="match status" value="1"/>
</dbReference>
<evidence type="ECO:0000256" key="7">
    <source>
        <dbReference type="ARBA" id="ARBA00023157"/>
    </source>
</evidence>
<evidence type="ECO:0000256" key="2">
    <source>
        <dbReference type="ARBA" id="ARBA00011245"/>
    </source>
</evidence>
<dbReference type="PANTHER" id="PTHR42801:SF4">
    <property type="entry name" value="AHPC_TSA FAMILY PROTEIN"/>
    <property type="match status" value="1"/>
</dbReference>
<dbReference type="Gene3D" id="3.40.30.10">
    <property type="entry name" value="Glutaredoxin"/>
    <property type="match status" value="1"/>
</dbReference>
<dbReference type="GO" id="GO:0005737">
    <property type="term" value="C:cytoplasm"/>
    <property type="evidence" value="ECO:0007669"/>
    <property type="project" value="TreeGrafter"/>
</dbReference>
<dbReference type="GO" id="GO:0008379">
    <property type="term" value="F:thioredoxin peroxidase activity"/>
    <property type="evidence" value="ECO:0007669"/>
    <property type="project" value="TreeGrafter"/>
</dbReference>
<evidence type="ECO:0000256" key="1">
    <source>
        <dbReference type="ARBA" id="ARBA00003330"/>
    </source>
</evidence>
<evidence type="ECO:0000256" key="12">
    <source>
        <dbReference type="ARBA" id="ARBA00049091"/>
    </source>
</evidence>
<protein>
    <recommendedName>
        <fullName evidence="3">thioredoxin-dependent peroxiredoxin</fullName>
        <ecNumber evidence="3">1.11.1.24</ecNumber>
    </recommendedName>
    <alternativeName>
        <fullName evidence="9">Thioredoxin peroxidase</fullName>
    </alternativeName>
    <alternativeName>
        <fullName evidence="11">Thioredoxin-dependent peroxiredoxin Bcp</fullName>
    </alternativeName>
</protein>
<proteinExistence type="inferred from homology"/>
<evidence type="ECO:0000256" key="5">
    <source>
        <dbReference type="ARBA" id="ARBA00022862"/>
    </source>
</evidence>
<dbReference type="GO" id="GO:0034599">
    <property type="term" value="P:cellular response to oxidative stress"/>
    <property type="evidence" value="ECO:0007669"/>
    <property type="project" value="TreeGrafter"/>
</dbReference>
<keyword evidence="4" id="KW-0575">Peroxidase</keyword>
<dbReference type="FunFam" id="3.40.30.10:FF:000007">
    <property type="entry name" value="Thioredoxin-dependent thiol peroxidase"/>
    <property type="match status" value="1"/>
</dbReference>
<dbReference type="EMBL" id="QWFX01000013">
    <property type="protein sequence ID" value="RIJ28211.1"/>
    <property type="molecule type" value="Genomic_DNA"/>
</dbReference>
<accession>A0A399RCN9</accession>
<dbReference type="PROSITE" id="PS51352">
    <property type="entry name" value="THIOREDOXIN_2"/>
    <property type="match status" value="1"/>
</dbReference>
<comment type="similarity">
    <text evidence="10">Belongs to the peroxiredoxin family. BCP/PrxQ subfamily.</text>
</comment>
<evidence type="ECO:0000313" key="16">
    <source>
        <dbReference type="Proteomes" id="UP000266385"/>
    </source>
</evidence>
<dbReference type="InterPro" id="IPR013766">
    <property type="entry name" value="Thioredoxin_domain"/>
</dbReference>
<dbReference type="Pfam" id="PF00578">
    <property type="entry name" value="AhpC-TSA"/>
    <property type="match status" value="1"/>
</dbReference>
<keyword evidence="6" id="KW-0560">Oxidoreductase</keyword>
<evidence type="ECO:0000256" key="3">
    <source>
        <dbReference type="ARBA" id="ARBA00013017"/>
    </source>
</evidence>
<organism evidence="15 16">
    <name type="scientific">Henriciella mobilis</name>
    <dbReference type="NCBI Taxonomy" id="2305467"/>
    <lineage>
        <taxon>Bacteria</taxon>
        <taxon>Pseudomonadati</taxon>
        <taxon>Pseudomonadota</taxon>
        <taxon>Alphaproteobacteria</taxon>
        <taxon>Hyphomonadales</taxon>
        <taxon>Hyphomonadaceae</taxon>
        <taxon>Henriciella</taxon>
    </lineage>
</organism>
<reference evidence="15 16" key="1">
    <citation type="submission" date="2018-08" db="EMBL/GenBank/DDBJ databases">
        <title>Henriciella mobilis sp. nov., isolated from seawater.</title>
        <authorList>
            <person name="Cheng H."/>
            <person name="Wu Y.-H."/>
            <person name="Xu X.-W."/>
            <person name="Guo L.-L."/>
        </authorList>
    </citation>
    <scope>NUCLEOTIDE SEQUENCE [LARGE SCALE GENOMIC DNA]</scope>
    <source>
        <strain evidence="15 16">JN25</strain>
    </source>
</reference>
<dbReference type="AlphaFoldDB" id="A0A399RCN9"/>
<gene>
    <name evidence="15" type="ORF">D1223_12455</name>
</gene>
<dbReference type="EC" id="1.11.1.24" evidence="3"/>
<sequence>MSAPIKPGDACPSLTLLMSDETSMRIPASNGRGIVLFFYPKDNTPGCTTESKAFSALLGDFQEKGYDVVGISRDSIASHRKFIEKQDLRIPLASDEDGSVCEAFGVWVEKKMYGKTFMGIERSTFLVDPEGIVTDVWRKVRVKGHAEAVLERLNA</sequence>
<dbReference type="Proteomes" id="UP000266385">
    <property type="component" value="Unassembled WGS sequence"/>
</dbReference>
<evidence type="ECO:0000256" key="13">
    <source>
        <dbReference type="PIRSR" id="PIRSR000239-1"/>
    </source>
</evidence>
<dbReference type="InterPro" id="IPR036249">
    <property type="entry name" value="Thioredoxin-like_sf"/>
</dbReference>
<evidence type="ECO:0000256" key="4">
    <source>
        <dbReference type="ARBA" id="ARBA00022559"/>
    </source>
</evidence>
<dbReference type="PANTHER" id="PTHR42801">
    <property type="entry name" value="THIOREDOXIN-DEPENDENT PEROXIDE REDUCTASE"/>
    <property type="match status" value="1"/>
</dbReference>
<evidence type="ECO:0000259" key="14">
    <source>
        <dbReference type="PROSITE" id="PS51352"/>
    </source>
</evidence>
<keyword evidence="5" id="KW-0049">Antioxidant</keyword>
<comment type="catalytic activity">
    <reaction evidence="12">
        <text>a hydroperoxide + [thioredoxin]-dithiol = an alcohol + [thioredoxin]-disulfide + H2O</text>
        <dbReference type="Rhea" id="RHEA:62620"/>
        <dbReference type="Rhea" id="RHEA-COMP:10698"/>
        <dbReference type="Rhea" id="RHEA-COMP:10700"/>
        <dbReference type="ChEBI" id="CHEBI:15377"/>
        <dbReference type="ChEBI" id="CHEBI:29950"/>
        <dbReference type="ChEBI" id="CHEBI:30879"/>
        <dbReference type="ChEBI" id="CHEBI:35924"/>
        <dbReference type="ChEBI" id="CHEBI:50058"/>
        <dbReference type="EC" id="1.11.1.24"/>
    </reaction>
</comment>
<keyword evidence="8" id="KW-0676">Redox-active center</keyword>
<comment type="function">
    <text evidence="1">Thiol-specific peroxidase that catalyzes the reduction of hydrogen peroxide and organic hydroperoxides to water and alcohols, respectively. Plays a role in cell protection against oxidative stress by detoxifying peroxides and as sensor of hydrogen peroxide-mediated signaling events.</text>
</comment>
<feature type="domain" description="Thioredoxin" evidence="14">
    <location>
        <begin position="5"/>
        <end position="155"/>
    </location>
</feature>
<dbReference type="InterPro" id="IPR000866">
    <property type="entry name" value="AhpC/TSA"/>
</dbReference>
<dbReference type="GO" id="GO:0045454">
    <property type="term" value="P:cell redox homeostasis"/>
    <property type="evidence" value="ECO:0007669"/>
    <property type="project" value="TreeGrafter"/>
</dbReference>
<evidence type="ECO:0000256" key="9">
    <source>
        <dbReference type="ARBA" id="ARBA00032824"/>
    </source>
</evidence>
<name>A0A399RCN9_9PROT</name>
<dbReference type="OrthoDB" id="9812811at2"/>
<keyword evidence="7" id="KW-1015">Disulfide bond</keyword>
<dbReference type="CDD" id="cd03017">
    <property type="entry name" value="PRX_BCP"/>
    <property type="match status" value="1"/>
</dbReference>
<keyword evidence="16" id="KW-1185">Reference proteome</keyword>
<comment type="caution">
    <text evidence="15">The sequence shown here is derived from an EMBL/GenBank/DDBJ whole genome shotgun (WGS) entry which is preliminary data.</text>
</comment>
<dbReference type="InterPro" id="IPR050924">
    <property type="entry name" value="Peroxiredoxin_BCP/PrxQ"/>
</dbReference>
<evidence type="ECO:0000256" key="6">
    <source>
        <dbReference type="ARBA" id="ARBA00023002"/>
    </source>
</evidence>
<dbReference type="SUPFAM" id="SSF52833">
    <property type="entry name" value="Thioredoxin-like"/>
    <property type="match status" value="1"/>
</dbReference>
<evidence type="ECO:0000256" key="10">
    <source>
        <dbReference type="ARBA" id="ARBA00038489"/>
    </source>
</evidence>
<dbReference type="InterPro" id="IPR024706">
    <property type="entry name" value="Peroxiredoxin_AhpC-typ"/>
</dbReference>
<dbReference type="RefSeq" id="WP_119376746.1">
    <property type="nucleotide sequence ID" value="NZ_QWFX01000013.1"/>
</dbReference>
<evidence type="ECO:0000313" key="15">
    <source>
        <dbReference type="EMBL" id="RIJ28211.1"/>
    </source>
</evidence>
<evidence type="ECO:0000256" key="11">
    <source>
        <dbReference type="ARBA" id="ARBA00042639"/>
    </source>
</evidence>